<keyword evidence="5" id="KW-1185">Reference proteome</keyword>
<accession>A0A2V0P5K7</accession>
<feature type="region of interest" description="Disordered" evidence="2">
    <location>
        <begin position="102"/>
        <end position="124"/>
    </location>
</feature>
<protein>
    <recommendedName>
        <fullName evidence="3">RRM domain-containing protein</fullName>
    </recommendedName>
</protein>
<organism evidence="4 5">
    <name type="scientific">Raphidocelis subcapitata</name>
    <dbReference type="NCBI Taxonomy" id="307507"/>
    <lineage>
        <taxon>Eukaryota</taxon>
        <taxon>Viridiplantae</taxon>
        <taxon>Chlorophyta</taxon>
        <taxon>core chlorophytes</taxon>
        <taxon>Chlorophyceae</taxon>
        <taxon>CS clade</taxon>
        <taxon>Sphaeropleales</taxon>
        <taxon>Selenastraceae</taxon>
        <taxon>Raphidocelis</taxon>
    </lineage>
</organism>
<dbReference type="EMBL" id="BDRX01000049">
    <property type="protein sequence ID" value="GBF94212.1"/>
    <property type="molecule type" value="Genomic_DNA"/>
</dbReference>
<dbReference type="GO" id="GO:0003723">
    <property type="term" value="F:RNA binding"/>
    <property type="evidence" value="ECO:0007669"/>
    <property type="project" value="UniProtKB-UniRule"/>
</dbReference>
<evidence type="ECO:0000256" key="1">
    <source>
        <dbReference type="PROSITE-ProRule" id="PRU00176"/>
    </source>
</evidence>
<evidence type="ECO:0000256" key="2">
    <source>
        <dbReference type="SAM" id="MobiDB-lite"/>
    </source>
</evidence>
<comment type="caution">
    <text evidence="4">The sequence shown here is derived from an EMBL/GenBank/DDBJ whole genome shotgun (WGS) entry which is preliminary data.</text>
</comment>
<reference evidence="4 5" key="1">
    <citation type="journal article" date="2018" name="Sci. Rep.">
        <title>Raphidocelis subcapitata (=Pseudokirchneriella subcapitata) provides an insight into genome evolution and environmental adaptations in the Sphaeropleales.</title>
        <authorList>
            <person name="Suzuki S."/>
            <person name="Yamaguchi H."/>
            <person name="Nakajima N."/>
            <person name="Kawachi M."/>
        </authorList>
    </citation>
    <scope>NUCLEOTIDE SEQUENCE [LARGE SCALE GENOMIC DNA]</scope>
    <source>
        <strain evidence="4 5">NIES-35</strain>
    </source>
</reference>
<evidence type="ECO:0000313" key="5">
    <source>
        <dbReference type="Proteomes" id="UP000247498"/>
    </source>
</evidence>
<dbReference type="PROSITE" id="PS50102">
    <property type="entry name" value="RRM"/>
    <property type="match status" value="1"/>
</dbReference>
<dbReference type="InParanoid" id="A0A2V0P5K7"/>
<dbReference type="SUPFAM" id="SSF54928">
    <property type="entry name" value="RNA-binding domain, RBD"/>
    <property type="match status" value="1"/>
</dbReference>
<dbReference type="Pfam" id="PF00076">
    <property type="entry name" value="RRM_1"/>
    <property type="match status" value="1"/>
</dbReference>
<feature type="domain" description="RRM" evidence="3">
    <location>
        <begin position="17"/>
        <end position="98"/>
    </location>
</feature>
<dbReference type="CDD" id="cd00590">
    <property type="entry name" value="RRM_SF"/>
    <property type="match status" value="1"/>
</dbReference>
<dbReference type="Gene3D" id="3.30.70.330">
    <property type="match status" value="1"/>
</dbReference>
<dbReference type="SMART" id="SM00360">
    <property type="entry name" value="RRM"/>
    <property type="match status" value="1"/>
</dbReference>
<dbReference type="Proteomes" id="UP000247498">
    <property type="component" value="Unassembled WGS sequence"/>
</dbReference>
<keyword evidence="1" id="KW-0694">RNA-binding</keyword>
<sequence>MSADGQTRAAAGPASQPCVFVSNLTHNAVGDNIKEAFAAKGIDVARVEIMKKGAPFRRRGAGLAVVALERAADSRRCCELLDGKPLLGRPMIVRRDRFEEDDAAYQPPEAAVQPGAAGGGGGGGGISSIGGSSVTIGSGRGVAVT</sequence>
<proteinExistence type="predicted"/>
<dbReference type="InterPro" id="IPR035979">
    <property type="entry name" value="RBD_domain_sf"/>
</dbReference>
<dbReference type="OrthoDB" id="439808at2759"/>
<evidence type="ECO:0000259" key="3">
    <source>
        <dbReference type="PROSITE" id="PS50102"/>
    </source>
</evidence>
<gene>
    <name evidence="4" type="ORF">Rsub_06482</name>
</gene>
<evidence type="ECO:0000313" key="4">
    <source>
        <dbReference type="EMBL" id="GBF94212.1"/>
    </source>
</evidence>
<dbReference type="InterPro" id="IPR012677">
    <property type="entry name" value="Nucleotide-bd_a/b_plait_sf"/>
</dbReference>
<dbReference type="AlphaFoldDB" id="A0A2V0P5K7"/>
<name>A0A2V0P5K7_9CHLO</name>
<dbReference type="InterPro" id="IPR000504">
    <property type="entry name" value="RRM_dom"/>
</dbReference>